<evidence type="ECO:0000256" key="7">
    <source>
        <dbReference type="ARBA" id="ARBA00022525"/>
    </source>
</evidence>
<keyword evidence="14" id="KW-0862">Zinc</keyword>
<keyword evidence="12" id="KW-0378">Hydrolase</keyword>
<evidence type="ECO:0000256" key="14">
    <source>
        <dbReference type="ARBA" id="ARBA00022833"/>
    </source>
</evidence>
<name>A0ABP1PQN6_9HEXA</name>
<comment type="similarity">
    <text evidence="5">Belongs to the peptidase M28 family.</text>
</comment>
<keyword evidence="13" id="KW-0256">Endoplasmic reticulum</keyword>
<evidence type="ECO:0000259" key="23">
    <source>
        <dbReference type="Pfam" id="PF04389"/>
    </source>
</evidence>
<evidence type="ECO:0000256" key="1">
    <source>
        <dbReference type="ARBA" id="ARBA00004240"/>
    </source>
</evidence>
<evidence type="ECO:0000256" key="17">
    <source>
        <dbReference type="ARBA" id="ARBA00023145"/>
    </source>
</evidence>
<dbReference type="InterPro" id="IPR007484">
    <property type="entry name" value="Peptidase_M28"/>
</dbReference>
<keyword evidence="11 22" id="KW-0732">Signal</keyword>
<comment type="subcellular location">
    <subcellularLocation>
        <location evidence="1">Endoplasmic reticulum</location>
    </subcellularLocation>
    <subcellularLocation>
        <location evidence="3">Golgi apparatus</location>
    </subcellularLocation>
    <subcellularLocation>
        <location evidence="2">Lysosome</location>
    </subcellularLocation>
    <subcellularLocation>
        <location evidence="4">Secreted</location>
    </subcellularLocation>
</comment>
<evidence type="ECO:0000313" key="25">
    <source>
        <dbReference type="Proteomes" id="UP001642540"/>
    </source>
</evidence>
<dbReference type="SUPFAM" id="SSF53187">
    <property type="entry name" value="Zn-dependent exopeptidases"/>
    <property type="match status" value="1"/>
</dbReference>
<keyword evidence="9" id="KW-0645">Protease</keyword>
<evidence type="ECO:0000256" key="19">
    <source>
        <dbReference type="ARBA" id="ARBA00023228"/>
    </source>
</evidence>
<evidence type="ECO:0000313" key="24">
    <source>
        <dbReference type="EMBL" id="CAL8072207.1"/>
    </source>
</evidence>
<keyword evidence="17" id="KW-0865">Zymogen</keyword>
<protein>
    <recommendedName>
        <fullName evidence="6">Carboxypeptidase Q</fullName>
    </recommendedName>
    <alternativeName>
        <fullName evidence="21">Plasma glutamate carboxypeptidase</fullName>
    </alternativeName>
</protein>
<evidence type="ECO:0000256" key="5">
    <source>
        <dbReference type="ARBA" id="ARBA00010918"/>
    </source>
</evidence>
<reference evidence="24 25" key="1">
    <citation type="submission" date="2024-08" db="EMBL/GenBank/DDBJ databases">
        <authorList>
            <person name="Cucini C."/>
            <person name="Frati F."/>
        </authorList>
    </citation>
    <scope>NUCLEOTIDE SEQUENCE [LARGE SCALE GENOMIC DNA]</scope>
</reference>
<evidence type="ECO:0000256" key="4">
    <source>
        <dbReference type="ARBA" id="ARBA00004613"/>
    </source>
</evidence>
<dbReference type="PANTHER" id="PTHR12053:SF3">
    <property type="entry name" value="CARBOXYPEPTIDASE Q"/>
    <property type="match status" value="1"/>
</dbReference>
<evidence type="ECO:0000256" key="9">
    <source>
        <dbReference type="ARBA" id="ARBA00022670"/>
    </source>
</evidence>
<keyword evidence="25" id="KW-1185">Reference proteome</keyword>
<dbReference type="PANTHER" id="PTHR12053">
    <property type="entry name" value="PROTEASE FAMILY M28 PLASMA GLUTAMATE CARBOXYPEPTIDASE-RELATED"/>
    <property type="match status" value="1"/>
</dbReference>
<evidence type="ECO:0000256" key="16">
    <source>
        <dbReference type="ARBA" id="ARBA00023049"/>
    </source>
</evidence>
<keyword evidence="19" id="KW-0458">Lysosome</keyword>
<evidence type="ECO:0000256" key="10">
    <source>
        <dbReference type="ARBA" id="ARBA00022723"/>
    </source>
</evidence>
<keyword evidence="15" id="KW-0333">Golgi apparatus</keyword>
<keyword evidence="16" id="KW-0482">Metalloprotease</keyword>
<evidence type="ECO:0000256" key="20">
    <source>
        <dbReference type="ARBA" id="ARBA00025833"/>
    </source>
</evidence>
<feature type="chain" id="PRO_5046534128" description="Carboxypeptidase Q" evidence="22">
    <location>
        <begin position="19"/>
        <end position="520"/>
    </location>
</feature>
<proteinExistence type="inferred from homology"/>
<dbReference type="InterPro" id="IPR039866">
    <property type="entry name" value="CPQ"/>
</dbReference>
<dbReference type="Pfam" id="PF04389">
    <property type="entry name" value="Peptidase_M28"/>
    <property type="match status" value="1"/>
</dbReference>
<keyword evidence="8" id="KW-0121">Carboxypeptidase</keyword>
<comment type="subunit">
    <text evidence="20">Homodimer. The monomeric form is inactive while the homodimer is active.</text>
</comment>
<evidence type="ECO:0000256" key="3">
    <source>
        <dbReference type="ARBA" id="ARBA00004555"/>
    </source>
</evidence>
<evidence type="ECO:0000256" key="2">
    <source>
        <dbReference type="ARBA" id="ARBA00004371"/>
    </source>
</evidence>
<evidence type="ECO:0000256" key="21">
    <source>
        <dbReference type="ARBA" id="ARBA00033328"/>
    </source>
</evidence>
<sequence>MFILKLLLNILSISVIFGYPQLLNPKLSRNHVNTVFQLSNTPDNGEDLVFDSSENSVVEDDSIRTTDPSEVPADPCESLDENVIREIAGYQTVANRIIQAALSGSFKGRTYNELSYFVDKFGSRVAGSENLENAIDYMLDKMKQDELDNVHGEEVQIPHWVRGEEKATLISPRTKDLSILGLGYTVGTPPEGITAPVLVVTSFSELQQRSKEAKGKIIVFNEAYESYGKTVKYRGSGANEAAKVGALATLIRSVTPFSIDSPHTGMLDYVDKVTHIPSACISIEDAQLLYRLQQRGEKLVMKLVMNDTNLEPKTSRNSIAEITGKEKPDNVVVISGHLDSWDVGQGAMDDGGGAFISAEALALLRFLKLQPRRTLRTILWTSEEFGLIGAQQYVQQHLSELEKFNAVFESDIGTFKPLGLDFAGSSAAGCIVKEVVKLLAPLNATTFRASSDVGSDIGYFIDKGVPGFSLNNANEKYFWFHHSQGDTMTVENADELDMCTAVWAVSSFVIADLSVDLPRH</sequence>
<dbReference type="Gene3D" id="3.40.630.10">
    <property type="entry name" value="Zn peptidases"/>
    <property type="match status" value="1"/>
</dbReference>
<dbReference type="Gene3D" id="3.50.30.30">
    <property type="match status" value="1"/>
</dbReference>
<evidence type="ECO:0000256" key="11">
    <source>
        <dbReference type="ARBA" id="ARBA00022729"/>
    </source>
</evidence>
<keyword evidence="18" id="KW-0325">Glycoprotein</keyword>
<evidence type="ECO:0000256" key="6">
    <source>
        <dbReference type="ARBA" id="ARBA00014116"/>
    </source>
</evidence>
<gene>
    <name evidence="24" type="ORF">ODALV1_LOCUS2052</name>
</gene>
<evidence type="ECO:0000256" key="15">
    <source>
        <dbReference type="ARBA" id="ARBA00023034"/>
    </source>
</evidence>
<evidence type="ECO:0000256" key="22">
    <source>
        <dbReference type="SAM" id="SignalP"/>
    </source>
</evidence>
<keyword evidence="7" id="KW-0964">Secreted</keyword>
<dbReference type="CDD" id="cd03883">
    <property type="entry name" value="M28_Pgcp_like"/>
    <property type="match status" value="1"/>
</dbReference>
<evidence type="ECO:0000256" key="13">
    <source>
        <dbReference type="ARBA" id="ARBA00022824"/>
    </source>
</evidence>
<evidence type="ECO:0000256" key="18">
    <source>
        <dbReference type="ARBA" id="ARBA00023180"/>
    </source>
</evidence>
<dbReference type="EMBL" id="CAXLJM020000007">
    <property type="protein sequence ID" value="CAL8072207.1"/>
    <property type="molecule type" value="Genomic_DNA"/>
</dbReference>
<keyword evidence="10" id="KW-0479">Metal-binding</keyword>
<evidence type="ECO:0000256" key="8">
    <source>
        <dbReference type="ARBA" id="ARBA00022645"/>
    </source>
</evidence>
<accession>A0ABP1PQN6</accession>
<evidence type="ECO:0000256" key="12">
    <source>
        <dbReference type="ARBA" id="ARBA00022801"/>
    </source>
</evidence>
<organism evidence="24 25">
    <name type="scientific">Orchesella dallaii</name>
    <dbReference type="NCBI Taxonomy" id="48710"/>
    <lineage>
        <taxon>Eukaryota</taxon>
        <taxon>Metazoa</taxon>
        <taxon>Ecdysozoa</taxon>
        <taxon>Arthropoda</taxon>
        <taxon>Hexapoda</taxon>
        <taxon>Collembola</taxon>
        <taxon>Entomobryomorpha</taxon>
        <taxon>Entomobryoidea</taxon>
        <taxon>Orchesellidae</taxon>
        <taxon>Orchesellinae</taxon>
        <taxon>Orchesella</taxon>
    </lineage>
</organism>
<feature type="signal peptide" evidence="22">
    <location>
        <begin position="1"/>
        <end position="18"/>
    </location>
</feature>
<comment type="caution">
    <text evidence="24">The sequence shown here is derived from an EMBL/GenBank/DDBJ whole genome shotgun (WGS) entry which is preliminary data.</text>
</comment>
<dbReference type="Proteomes" id="UP001642540">
    <property type="component" value="Unassembled WGS sequence"/>
</dbReference>
<feature type="domain" description="Peptidase M28" evidence="23">
    <location>
        <begin position="317"/>
        <end position="504"/>
    </location>
</feature>